<feature type="transmembrane region" description="Helical" evidence="1">
    <location>
        <begin position="20"/>
        <end position="41"/>
    </location>
</feature>
<keyword evidence="1" id="KW-1133">Transmembrane helix</keyword>
<keyword evidence="1" id="KW-0812">Transmembrane</keyword>
<evidence type="ECO:0000313" key="2">
    <source>
        <dbReference type="EMBL" id="PIO31596.1"/>
    </source>
</evidence>
<dbReference type="AlphaFoldDB" id="A0A2G9RUL1"/>
<accession>A0A2G9RUL1</accession>
<dbReference type="EMBL" id="KV930035">
    <property type="protein sequence ID" value="PIO31596.1"/>
    <property type="molecule type" value="Genomic_DNA"/>
</dbReference>
<reference evidence="2" key="1">
    <citation type="submission" date="2017-08" db="EMBL/GenBank/DDBJ databases">
        <title>Assembly of the North American Bullfrog Genome.</title>
        <authorList>
            <person name="Warren R.L."/>
            <person name="Vandervalk B.P."/>
            <person name="Kucuk E."/>
            <person name="Birol I."/>
            <person name="Helbing C."/>
            <person name="Pandoh P."/>
            <person name="Behsaz B."/>
            <person name="Mohamadi H."/>
            <person name="Chu J."/>
            <person name="Jackman S."/>
            <person name="Hammond S.A."/>
            <person name="Veldhoen N."/>
            <person name="Kirk H."/>
            <person name="Zhao Y."/>
            <person name="Coope R."/>
            <person name="Pleasance S."/>
            <person name="Moore R."/>
            <person name="Holt R."/>
        </authorList>
    </citation>
    <scope>NUCLEOTIDE SEQUENCE</scope>
    <source>
        <strain evidence="2">Bruno</strain>
        <tissue evidence="2">Liver</tissue>
    </source>
</reference>
<proteinExistence type="predicted"/>
<organism evidence="2">
    <name type="scientific">Aquarana catesbeiana</name>
    <name type="common">American bullfrog</name>
    <name type="synonym">Rana catesbeiana</name>
    <dbReference type="NCBI Taxonomy" id="8400"/>
    <lineage>
        <taxon>Eukaryota</taxon>
        <taxon>Metazoa</taxon>
        <taxon>Chordata</taxon>
        <taxon>Craniata</taxon>
        <taxon>Vertebrata</taxon>
        <taxon>Euteleostomi</taxon>
        <taxon>Amphibia</taxon>
        <taxon>Batrachia</taxon>
        <taxon>Anura</taxon>
        <taxon>Neobatrachia</taxon>
        <taxon>Ranoidea</taxon>
        <taxon>Ranidae</taxon>
        <taxon>Aquarana</taxon>
    </lineage>
</organism>
<name>A0A2G9RUL1_AQUCT</name>
<gene>
    <name evidence="2" type="ORF">AB205_0200450</name>
</gene>
<sequence length="84" mass="9821">MSSTEGSGECCKKVSSCPVFLFFIFLTSVLLHVLFFTVVQFKMATFMFMDTLFVRMKHCSFGIENTMFWTYAFEYIFASLLLFK</sequence>
<protein>
    <submittedName>
        <fullName evidence="2">Uncharacterized protein</fullName>
    </submittedName>
</protein>
<keyword evidence="1" id="KW-0472">Membrane</keyword>
<evidence type="ECO:0000256" key="1">
    <source>
        <dbReference type="SAM" id="Phobius"/>
    </source>
</evidence>
<feature type="transmembrane region" description="Helical" evidence="1">
    <location>
        <begin position="62"/>
        <end position="83"/>
    </location>
</feature>